<proteinExistence type="predicted"/>
<dbReference type="Proteomes" id="UP000501849">
    <property type="component" value="Plasmid unnamed1"/>
</dbReference>
<organism evidence="3 4">
    <name type="scientific">Mycolicibacterium frederiksbergense</name>
    <dbReference type="NCBI Taxonomy" id="117567"/>
    <lineage>
        <taxon>Bacteria</taxon>
        <taxon>Bacillati</taxon>
        <taxon>Actinomycetota</taxon>
        <taxon>Actinomycetes</taxon>
        <taxon>Mycobacteriales</taxon>
        <taxon>Mycobacteriaceae</taxon>
        <taxon>Mycolicibacterium</taxon>
    </lineage>
</organism>
<dbReference type="KEGG" id="mfre:EXE63_00070"/>
<feature type="domain" description="FHA" evidence="2">
    <location>
        <begin position="44"/>
        <end position="93"/>
    </location>
</feature>
<dbReference type="SUPFAM" id="SSF49879">
    <property type="entry name" value="SMAD/FHA domain"/>
    <property type="match status" value="1"/>
</dbReference>
<evidence type="ECO:0000256" key="1">
    <source>
        <dbReference type="ARBA" id="ARBA00022553"/>
    </source>
</evidence>
<evidence type="ECO:0000313" key="3">
    <source>
        <dbReference type="EMBL" id="QIV79487.1"/>
    </source>
</evidence>
<dbReference type="PROSITE" id="PS50006">
    <property type="entry name" value="FHA_DOMAIN"/>
    <property type="match status" value="1"/>
</dbReference>
<reference evidence="3 4" key="1">
    <citation type="submission" date="2019-04" db="EMBL/GenBank/DDBJ databases">
        <title>Draft, Whole-Genome Sequence of the Anthracene-degrading Mycobacterium frederiksbergense LB501T, Isolated from a Polycyclic Aromatic Hydrocarbon (PAH)-Contaminated Soil.</title>
        <authorList>
            <person name="Augelletti F."/>
        </authorList>
    </citation>
    <scope>NUCLEOTIDE SEQUENCE [LARGE SCALE GENOMIC DNA]</scope>
    <source>
        <strain evidence="3 4">LB 501T</strain>
        <plasmid evidence="3 4">unnamed1</plasmid>
    </source>
</reference>
<geneLocation type="plasmid" evidence="3 4">
    <name>unnamed1</name>
</geneLocation>
<accession>A0A6H0S0B5</accession>
<dbReference type="EMBL" id="CP038797">
    <property type="protein sequence ID" value="QIV79487.1"/>
    <property type="molecule type" value="Genomic_DNA"/>
</dbReference>
<keyword evidence="1" id="KW-0597">Phosphoprotein</keyword>
<sequence length="108" mass="11418">MQCDLGGDVTVQQCQEPPAEVGLPTLAIEVAGKSFTAAPEQGPVLIGRALPAQIRITAHAISRTHLRIEPIGQQWVLSDAGTRNGTFLDGERIDSVPLPVPLTEAITV</sequence>
<evidence type="ECO:0000259" key="2">
    <source>
        <dbReference type="PROSITE" id="PS50006"/>
    </source>
</evidence>
<name>A0A6H0S0B5_9MYCO</name>
<dbReference type="AlphaFoldDB" id="A0A6H0S0B5"/>
<dbReference type="Gene3D" id="2.60.200.20">
    <property type="match status" value="1"/>
</dbReference>
<evidence type="ECO:0000313" key="4">
    <source>
        <dbReference type="Proteomes" id="UP000501849"/>
    </source>
</evidence>
<dbReference type="Pfam" id="PF00498">
    <property type="entry name" value="FHA"/>
    <property type="match status" value="1"/>
</dbReference>
<feature type="non-terminal residue" evidence="3">
    <location>
        <position position="108"/>
    </location>
</feature>
<dbReference type="InterPro" id="IPR008984">
    <property type="entry name" value="SMAD_FHA_dom_sf"/>
</dbReference>
<gene>
    <name evidence="3" type="ORF">EXE63_00070</name>
</gene>
<dbReference type="SMART" id="SM00240">
    <property type="entry name" value="FHA"/>
    <property type="match status" value="1"/>
</dbReference>
<protein>
    <submittedName>
        <fullName evidence="3">FHA domain-containing protein</fullName>
    </submittedName>
</protein>
<dbReference type="InterPro" id="IPR000253">
    <property type="entry name" value="FHA_dom"/>
</dbReference>
<keyword evidence="4" id="KW-1185">Reference proteome</keyword>
<keyword evidence="3" id="KW-0614">Plasmid</keyword>